<comment type="caution">
    <text evidence="16">The sequence shown here is derived from an EMBL/GenBank/DDBJ whole genome shotgun (WGS) entry which is preliminary data.</text>
</comment>
<keyword evidence="9" id="KW-0378">Hydrolase</keyword>
<dbReference type="Pfam" id="PF14815">
    <property type="entry name" value="NUDIX_4"/>
    <property type="match status" value="1"/>
</dbReference>
<evidence type="ECO:0000256" key="9">
    <source>
        <dbReference type="ARBA" id="ARBA00022801"/>
    </source>
</evidence>
<dbReference type="EC" id="3.2.2.31" evidence="4 14"/>
<gene>
    <name evidence="16" type="primary">mutY</name>
    <name evidence="16" type="ORF">H9787_02665</name>
</gene>
<keyword evidence="6" id="KW-0004">4Fe-4S</keyword>
<keyword evidence="10 14" id="KW-0408">Iron</keyword>
<dbReference type="AlphaFoldDB" id="A0A9D2LHX9"/>
<evidence type="ECO:0000256" key="13">
    <source>
        <dbReference type="ARBA" id="ARBA00023295"/>
    </source>
</evidence>
<evidence type="ECO:0000313" key="16">
    <source>
        <dbReference type="EMBL" id="HJB12601.1"/>
    </source>
</evidence>
<accession>A0A9D2LHX9</accession>
<proteinExistence type="inferred from homology"/>
<dbReference type="InterPro" id="IPR005760">
    <property type="entry name" value="A/G_AdeGlyc_MutY"/>
</dbReference>
<evidence type="ECO:0000256" key="8">
    <source>
        <dbReference type="ARBA" id="ARBA00022763"/>
    </source>
</evidence>
<evidence type="ECO:0000259" key="15">
    <source>
        <dbReference type="SMART" id="SM00478"/>
    </source>
</evidence>
<dbReference type="InterPro" id="IPR011257">
    <property type="entry name" value="DNA_glycosylase"/>
</dbReference>
<dbReference type="Gene3D" id="1.10.1670.10">
    <property type="entry name" value="Helix-hairpin-Helix base-excision DNA repair enzymes (C-terminal)"/>
    <property type="match status" value="1"/>
</dbReference>
<keyword evidence="12" id="KW-0234">DNA repair</keyword>
<dbReference type="GO" id="GO:0034039">
    <property type="term" value="F:8-oxo-7,8-dihydroguanine DNA N-glycosylase activity"/>
    <property type="evidence" value="ECO:0007669"/>
    <property type="project" value="TreeGrafter"/>
</dbReference>
<evidence type="ECO:0000256" key="14">
    <source>
        <dbReference type="RuleBase" id="RU365096"/>
    </source>
</evidence>
<reference evidence="16" key="2">
    <citation type="submission" date="2021-04" db="EMBL/GenBank/DDBJ databases">
        <authorList>
            <person name="Gilroy R."/>
        </authorList>
    </citation>
    <scope>NUCLEOTIDE SEQUENCE</scope>
    <source>
        <strain evidence="16">ChiBcec18-1249</strain>
    </source>
</reference>
<comment type="similarity">
    <text evidence="3 14">Belongs to the Nth/MutY family.</text>
</comment>
<evidence type="ECO:0000256" key="7">
    <source>
        <dbReference type="ARBA" id="ARBA00022723"/>
    </source>
</evidence>
<dbReference type="SUPFAM" id="SSF55811">
    <property type="entry name" value="Nudix"/>
    <property type="match status" value="1"/>
</dbReference>
<organism evidence="16 17">
    <name type="scientific">Candidatus Oscillibacter excrementigallinarum</name>
    <dbReference type="NCBI Taxonomy" id="2838716"/>
    <lineage>
        <taxon>Bacteria</taxon>
        <taxon>Bacillati</taxon>
        <taxon>Bacillota</taxon>
        <taxon>Clostridia</taxon>
        <taxon>Eubacteriales</taxon>
        <taxon>Oscillospiraceae</taxon>
        <taxon>Oscillibacter</taxon>
    </lineage>
</organism>
<dbReference type="GO" id="GO:0006284">
    <property type="term" value="P:base-excision repair"/>
    <property type="evidence" value="ECO:0007669"/>
    <property type="project" value="UniProtKB-UniRule"/>
</dbReference>
<dbReference type="PANTHER" id="PTHR42944:SF1">
    <property type="entry name" value="ADENINE DNA GLYCOSYLASE"/>
    <property type="match status" value="1"/>
</dbReference>
<dbReference type="InterPro" id="IPR023170">
    <property type="entry name" value="HhH_base_excis_C"/>
</dbReference>
<dbReference type="FunFam" id="1.10.340.30:FF:000002">
    <property type="entry name" value="Adenine DNA glycosylase"/>
    <property type="match status" value="1"/>
</dbReference>
<dbReference type="InterPro" id="IPR015797">
    <property type="entry name" value="NUDIX_hydrolase-like_dom_sf"/>
</dbReference>
<dbReference type="GO" id="GO:0000701">
    <property type="term" value="F:purine-specific mismatch base pair DNA N-glycosylase activity"/>
    <property type="evidence" value="ECO:0007669"/>
    <property type="project" value="UniProtKB-EC"/>
</dbReference>
<comment type="catalytic activity">
    <reaction evidence="1 14">
        <text>Hydrolyzes free adenine bases from 7,8-dihydro-8-oxoguanine:adenine mismatched double-stranded DNA, leaving an apurinic site.</text>
        <dbReference type="EC" id="3.2.2.31"/>
    </reaction>
</comment>
<evidence type="ECO:0000256" key="11">
    <source>
        <dbReference type="ARBA" id="ARBA00023014"/>
    </source>
</evidence>
<reference evidence="16" key="1">
    <citation type="journal article" date="2021" name="PeerJ">
        <title>Extensive microbial diversity within the chicken gut microbiome revealed by metagenomics and culture.</title>
        <authorList>
            <person name="Gilroy R."/>
            <person name="Ravi A."/>
            <person name="Getino M."/>
            <person name="Pursley I."/>
            <person name="Horton D.L."/>
            <person name="Alikhan N.F."/>
            <person name="Baker D."/>
            <person name="Gharbi K."/>
            <person name="Hall N."/>
            <person name="Watson M."/>
            <person name="Adriaenssens E.M."/>
            <person name="Foster-Nyarko E."/>
            <person name="Jarju S."/>
            <person name="Secka A."/>
            <person name="Antonio M."/>
            <person name="Oren A."/>
            <person name="Chaudhuri R.R."/>
            <person name="La Ragione R."/>
            <person name="Hildebrand F."/>
            <person name="Pallen M.J."/>
        </authorList>
    </citation>
    <scope>NUCLEOTIDE SEQUENCE</scope>
    <source>
        <strain evidence="16">ChiBcec18-1249</strain>
    </source>
</reference>
<evidence type="ECO:0000256" key="6">
    <source>
        <dbReference type="ARBA" id="ARBA00022485"/>
    </source>
</evidence>
<dbReference type="NCBIfam" id="TIGR01084">
    <property type="entry name" value="mutY"/>
    <property type="match status" value="1"/>
</dbReference>
<sequence length="361" mass="40506">MSHENLTTENILQCLPEPLLRWYRANARDLPWRRTRDPYRIWVSEIMLQQTRVAAVLGYYARFLEAFPTVEALAAAPEERLMKLWEGLGYYSRARNLQKTARLVAERGGRFPETYAELLALPGIGDYTASAIVSAAFGKREAAVDGNVLRVMMRLTDCRDDIADPKVKKAVRAQVQAVMPETAEDIRVFNQATMELGATVCAPNGPPRCLECPARDFCLGRLRGTAEDLPVKGAKKPRRVEERTVFLLLRQGQVALRKRPKTGLLAGLWEFPNAEGTLDEAEASAVVESWGLVPRQWESRLTARHIFTHVEWHMTGYTLEVAGDGPADFVWASAGELGDRAVPSAFARYYDEAKRRLGEMG</sequence>
<evidence type="ECO:0000256" key="2">
    <source>
        <dbReference type="ARBA" id="ARBA00002933"/>
    </source>
</evidence>
<evidence type="ECO:0000256" key="5">
    <source>
        <dbReference type="ARBA" id="ARBA00022023"/>
    </source>
</evidence>
<name>A0A9D2LHX9_9FIRM</name>
<dbReference type="SMART" id="SM00478">
    <property type="entry name" value="ENDO3c"/>
    <property type="match status" value="1"/>
</dbReference>
<dbReference type="Proteomes" id="UP000823824">
    <property type="component" value="Unassembled WGS sequence"/>
</dbReference>
<dbReference type="EMBL" id="DWZJ01000021">
    <property type="protein sequence ID" value="HJB12601.1"/>
    <property type="molecule type" value="Genomic_DNA"/>
</dbReference>
<dbReference type="GO" id="GO:0046872">
    <property type="term" value="F:metal ion binding"/>
    <property type="evidence" value="ECO:0007669"/>
    <property type="project" value="UniProtKB-UniRule"/>
</dbReference>
<dbReference type="Gene3D" id="3.90.79.10">
    <property type="entry name" value="Nucleoside Triphosphate Pyrophosphohydrolase"/>
    <property type="match status" value="1"/>
</dbReference>
<dbReference type="InterPro" id="IPR003265">
    <property type="entry name" value="HhH-GPD_domain"/>
</dbReference>
<dbReference type="Gene3D" id="1.10.340.30">
    <property type="entry name" value="Hypothetical protein, domain 2"/>
    <property type="match status" value="1"/>
</dbReference>
<evidence type="ECO:0000256" key="3">
    <source>
        <dbReference type="ARBA" id="ARBA00008343"/>
    </source>
</evidence>
<dbReference type="GO" id="GO:0006298">
    <property type="term" value="P:mismatch repair"/>
    <property type="evidence" value="ECO:0007669"/>
    <property type="project" value="TreeGrafter"/>
</dbReference>
<comment type="cofactor">
    <cofactor evidence="14">
        <name>[4Fe-4S] cluster</name>
        <dbReference type="ChEBI" id="CHEBI:49883"/>
    </cofactor>
    <text evidence="14">Binds 1 [4Fe-4S] cluster.</text>
</comment>
<keyword evidence="7" id="KW-0479">Metal-binding</keyword>
<dbReference type="Pfam" id="PF00730">
    <property type="entry name" value="HhH-GPD"/>
    <property type="match status" value="1"/>
</dbReference>
<dbReference type="Pfam" id="PF00633">
    <property type="entry name" value="HHH"/>
    <property type="match status" value="1"/>
</dbReference>
<dbReference type="GO" id="GO:0032357">
    <property type="term" value="F:oxidized purine DNA binding"/>
    <property type="evidence" value="ECO:0007669"/>
    <property type="project" value="TreeGrafter"/>
</dbReference>
<dbReference type="CDD" id="cd00056">
    <property type="entry name" value="ENDO3c"/>
    <property type="match status" value="1"/>
</dbReference>
<keyword evidence="11" id="KW-0411">Iron-sulfur</keyword>
<protein>
    <recommendedName>
        <fullName evidence="5 14">Adenine DNA glycosylase</fullName>
        <ecNumber evidence="4 14">3.2.2.31</ecNumber>
    </recommendedName>
</protein>
<evidence type="ECO:0000256" key="10">
    <source>
        <dbReference type="ARBA" id="ARBA00023004"/>
    </source>
</evidence>
<dbReference type="PROSITE" id="PS01155">
    <property type="entry name" value="ENDONUCLEASE_III_2"/>
    <property type="match status" value="1"/>
</dbReference>
<evidence type="ECO:0000313" key="17">
    <source>
        <dbReference type="Proteomes" id="UP000823824"/>
    </source>
</evidence>
<feature type="domain" description="HhH-GPD" evidence="15">
    <location>
        <begin position="47"/>
        <end position="199"/>
    </location>
</feature>
<dbReference type="GO" id="GO:0051539">
    <property type="term" value="F:4 iron, 4 sulfur cluster binding"/>
    <property type="evidence" value="ECO:0007669"/>
    <property type="project" value="UniProtKB-UniRule"/>
</dbReference>
<dbReference type="CDD" id="cd03431">
    <property type="entry name" value="NUDIX_DNA_Glycosylase_C-MutY"/>
    <property type="match status" value="1"/>
</dbReference>
<dbReference type="GO" id="GO:0035485">
    <property type="term" value="F:adenine/guanine mispair binding"/>
    <property type="evidence" value="ECO:0007669"/>
    <property type="project" value="TreeGrafter"/>
</dbReference>
<dbReference type="InterPro" id="IPR029119">
    <property type="entry name" value="MutY_C"/>
</dbReference>
<dbReference type="PANTHER" id="PTHR42944">
    <property type="entry name" value="ADENINE DNA GLYCOSYLASE"/>
    <property type="match status" value="1"/>
</dbReference>
<dbReference type="InterPro" id="IPR000445">
    <property type="entry name" value="HhH_motif"/>
</dbReference>
<keyword evidence="8 14" id="KW-0227">DNA damage</keyword>
<evidence type="ECO:0000256" key="4">
    <source>
        <dbReference type="ARBA" id="ARBA00012045"/>
    </source>
</evidence>
<evidence type="ECO:0000256" key="1">
    <source>
        <dbReference type="ARBA" id="ARBA00000843"/>
    </source>
</evidence>
<dbReference type="InterPro" id="IPR044298">
    <property type="entry name" value="MIG/MutY"/>
</dbReference>
<dbReference type="SUPFAM" id="SSF48150">
    <property type="entry name" value="DNA-glycosylase"/>
    <property type="match status" value="1"/>
</dbReference>
<keyword evidence="13 14" id="KW-0326">Glycosidase</keyword>
<dbReference type="InterPro" id="IPR004036">
    <property type="entry name" value="Endonuclease-III-like_CS2"/>
</dbReference>
<evidence type="ECO:0000256" key="12">
    <source>
        <dbReference type="ARBA" id="ARBA00023204"/>
    </source>
</evidence>
<comment type="function">
    <text evidence="2">Adenine glycosylase active on G-A mispairs. MutY also corrects error-prone DNA synthesis past GO lesions which are due to the oxidatively damaged form of guanine: 7,8-dihydro-8-oxoguanine (8-oxo-dGTP).</text>
</comment>